<dbReference type="InterPro" id="IPR051059">
    <property type="entry name" value="VerF-like"/>
</dbReference>
<evidence type="ECO:0000256" key="1">
    <source>
        <dbReference type="ARBA" id="ARBA00004123"/>
    </source>
</evidence>
<organism evidence="9 10">
    <name type="scientific">Cadophora malorum</name>
    <dbReference type="NCBI Taxonomy" id="108018"/>
    <lineage>
        <taxon>Eukaryota</taxon>
        <taxon>Fungi</taxon>
        <taxon>Dikarya</taxon>
        <taxon>Ascomycota</taxon>
        <taxon>Pezizomycotina</taxon>
        <taxon>Leotiomycetes</taxon>
        <taxon>Helotiales</taxon>
        <taxon>Ploettnerulaceae</taxon>
        <taxon>Cadophora</taxon>
    </lineage>
</organism>
<keyword evidence="10" id="KW-1185">Reference proteome</keyword>
<dbReference type="PROSITE" id="PS50157">
    <property type="entry name" value="ZINC_FINGER_C2H2_2"/>
    <property type="match status" value="1"/>
</dbReference>
<dbReference type="AlphaFoldDB" id="A0A8H7W1Q1"/>
<dbReference type="Pfam" id="PF04082">
    <property type="entry name" value="Fungal_trans"/>
    <property type="match status" value="1"/>
</dbReference>
<reference evidence="9" key="1">
    <citation type="submission" date="2021-02" db="EMBL/GenBank/DDBJ databases">
        <title>Genome sequence Cadophora malorum strain M34.</title>
        <authorList>
            <person name="Stefanovic E."/>
            <person name="Vu D."/>
            <person name="Scully C."/>
            <person name="Dijksterhuis J."/>
            <person name="Roader J."/>
            <person name="Houbraken J."/>
        </authorList>
    </citation>
    <scope>NUCLEOTIDE SEQUENCE</scope>
    <source>
        <strain evidence="9">M34</strain>
    </source>
</reference>
<dbReference type="EMBL" id="JAFJYH010000432">
    <property type="protein sequence ID" value="KAG4411867.1"/>
    <property type="molecule type" value="Genomic_DNA"/>
</dbReference>
<evidence type="ECO:0000256" key="2">
    <source>
        <dbReference type="ARBA" id="ARBA00022723"/>
    </source>
</evidence>
<evidence type="ECO:0000256" key="6">
    <source>
        <dbReference type="ARBA" id="ARBA00023242"/>
    </source>
</evidence>
<dbReference type="GO" id="GO:0000981">
    <property type="term" value="F:DNA-binding transcription factor activity, RNA polymerase II-specific"/>
    <property type="evidence" value="ECO:0007669"/>
    <property type="project" value="InterPro"/>
</dbReference>
<evidence type="ECO:0000256" key="3">
    <source>
        <dbReference type="ARBA" id="ARBA00022737"/>
    </source>
</evidence>
<protein>
    <recommendedName>
        <fullName evidence="8">C2H2-type domain-containing protein</fullName>
    </recommendedName>
</protein>
<keyword evidence="4 7" id="KW-0863">Zinc-finger</keyword>
<comment type="subcellular location">
    <subcellularLocation>
        <location evidence="1">Nucleus</location>
    </subcellularLocation>
</comment>
<proteinExistence type="predicted"/>
<gene>
    <name evidence="9" type="ORF">IFR04_015007</name>
</gene>
<dbReference type="PANTHER" id="PTHR40626">
    <property type="entry name" value="MIP31509P"/>
    <property type="match status" value="1"/>
</dbReference>
<keyword evidence="3" id="KW-0677">Repeat</keyword>
<evidence type="ECO:0000256" key="7">
    <source>
        <dbReference type="PROSITE-ProRule" id="PRU00042"/>
    </source>
</evidence>
<name>A0A8H7W1Q1_9HELO</name>
<evidence type="ECO:0000313" key="9">
    <source>
        <dbReference type="EMBL" id="KAG4411867.1"/>
    </source>
</evidence>
<dbReference type="OrthoDB" id="10018191at2759"/>
<evidence type="ECO:0000256" key="5">
    <source>
        <dbReference type="ARBA" id="ARBA00022833"/>
    </source>
</evidence>
<dbReference type="GO" id="GO:0006351">
    <property type="term" value="P:DNA-templated transcription"/>
    <property type="evidence" value="ECO:0007669"/>
    <property type="project" value="InterPro"/>
</dbReference>
<feature type="non-terminal residue" evidence="9">
    <location>
        <position position="683"/>
    </location>
</feature>
<dbReference type="InterPro" id="IPR036236">
    <property type="entry name" value="Znf_C2H2_sf"/>
</dbReference>
<feature type="domain" description="C2H2-type" evidence="8">
    <location>
        <begin position="10"/>
        <end position="33"/>
    </location>
</feature>
<keyword evidence="5" id="KW-0862">Zinc</keyword>
<keyword evidence="2" id="KW-0479">Metal-binding</keyword>
<dbReference type="InterPro" id="IPR013087">
    <property type="entry name" value="Znf_C2H2_type"/>
</dbReference>
<dbReference type="GO" id="GO:0000785">
    <property type="term" value="C:chromatin"/>
    <property type="evidence" value="ECO:0007669"/>
    <property type="project" value="TreeGrafter"/>
</dbReference>
<sequence>YMPYRNEKPFKCIYCNSTFTRKDVIKRHHLRYHPRIPQVAVASNSPPAPMAALDRGVVRPTAMGQRQRESPSQHQENNITAAQPISMAIDPILELEDYQDSLLVLPSITQPILDLSGTMGAFLDDMDYGIAANEWPFSNFDGGSNNYFNNITDIPFPNPNPPPTTSSPSSLSTELSHPFWRGSSEVSAAKRLQLVEEVASVINLDQDRRSLDIPSCLALERLLTSFFEVFLLYLPFIHVPTWKAETAHPCLLLAMAALSAGYHKEHKTSQKLYLAARLLVTKHLGSSCAWTTEQPIWLIQSILTLMALGTISGQLATFNEALSWAPLLANAIRSSKTPELDVPDNDWDLLTTWERWIEYETVVRTKSAAFCYLNNLNVCFNVPPPLLNWEMNNTLLPTEESEWTSPTPEAWFEGRNHSPHSPVRFSEALDSLLSPTPPAHAVKMSVFGTYVMLHAIVQRMWRFQQDMWIVSSVPDYLSMSYIVVQRWRACWEENAESSLSPRNPYGAVSSSAAALLRLAYMRLHTDFSAVRSAILTHDVEEIARSMKTLSITISSSNIATVLPAINALRTRVKMGMALKSWGSKSPHSVQIHLVSIECCLFSSAWMSEISTHPEVEWTPDELECVRLVRETLGEVDMDPANAQKPYATQLVYAWALIFECCAIWGIQSVLGDALKIYAESLPS</sequence>
<dbReference type="PANTHER" id="PTHR40626:SF10">
    <property type="entry name" value="C2H2-TYPE DOMAIN-CONTAINING PROTEIN"/>
    <property type="match status" value="1"/>
</dbReference>
<dbReference type="GO" id="GO:0005634">
    <property type="term" value="C:nucleus"/>
    <property type="evidence" value="ECO:0007669"/>
    <property type="project" value="UniProtKB-SubCell"/>
</dbReference>
<dbReference type="PROSITE" id="PS00028">
    <property type="entry name" value="ZINC_FINGER_C2H2_1"/>
    <property type="match status" value="1"/>
</dbReference>
<evidence type="ECO:0000259" key="8">
    <source>
        <dbReference type="PROSITE" id="PS50157"/>
    </source>
</evidence>
<dbReference type="SUPFAM" id="SSF57667">
    <property type="entry name" value="beta-beta-alpha zinc fingers"/>
    <property type="match status" value="1"/>
</dbReference>
<dbReference type="GO" id="GO:0000978">
    <property type="term" value="F:RNA polymerase II cis-regulatory region sequence-specific DNA binding"/>
    <property type="evidence" value="ECO:0007669"/>
    <property type="project" value="InterPro"/>
</dbReference>
<evidence type="ECO:0000313" key="10">
    <source>
        <dbReference type="Proteomes" id="UP000664132"/>
    </source>
</evidence>
<evidence type="ECO:0000256" key="4">
    <source>
        <dbReference type="ARBA" id="ARBA00022771"/>
    </source>
</evidence>
<keyword evidence="6" id="KW-0539">Nucleus</keyword>
<accession>A0A8H7W1Q1</accession>
<dbReference type="Proteomes" id="UP000664132">
    <property type="component" value="Unassembled WGS sequence"/>
</dbReference>
<dbReference type="InterPro" id="IPR007219">
    <property type="entry name" value="XnlR_reg_dom"/>
</dbReference>
<comment type="caution">
    <text evidence="9">The sequence shown here is derived from an EMBL/GenBank/DDBJ whole genome shotgun (WGS) entry which is preliminary data.</text>
</comment>
<dbReference type="Gene3D" id="3.30.160.60">
    <property type="entry name" value="Classic Zinc Finger"/>
    <property type="match status" value="1"/>
</dbReference>
<dbReference type="GO" id="GO:0008270">
    <property type="term" value="F:zinc ion binding"/>
    <property type="evidence" value="ECO:0007669"/>
    <property type="project" value="UniProtKB-KW"/>
</dbReference>